<evidence type="ECO:0000256" key="1">
    <source>
        <dbReference type="ARBA" id="ARBA00001913"/>
    </source>
</evidence>
<name>A0A1I0NHG9_9RHOB</name>
<keyword evidence="5" id="KW-0964">Secreted</keyword>
<dbReference type="Pfam" id="PF08548">
    <property type="entry name" value="Peptidase_M10_C"/>
    <property type="match status" value="1"/>
</dbReference>
<protein>
    <submittedName>
        <fullName evidence="11">Serralysin</fullName>
    </submittedName>
</protein>
<dbReference type="PRINTS" id="PR01488">
    <property type="entry name" value="RTXTOXINA"/>
</dbReference>
<evidence type="ECO:0000256" key="9">
    <source>
        <dbReference type="ARBA" id="ARBA00023136"/>
    </source>
</evidence>
<evidence type="ECO:0000256" key="5">
    <source>
        <dbReference type="ARBA" id="ARBA00022525"/>
    </source>
</evidence>
<dbReference type="Gene3D" id="3.40.390.10">
    <property type="entry name" value="Collagenase (Catalytic Domain)"/>
    <property type="match status" value="1"/>
</dbReference>
<keyword evidence="9" id="KW-0472">Membrane</keyword>
<evidence type="ECO:0000256" key="7">
    <source>
        <dbReference type="ARBA" id="ARBA00022737"/>
    </source>
</evidence>
<comment type="cofactor">
    <cofactor evidence="1">
        <name>Ca(2+)</name>
        <dbReference type="ChEBI" id="CHEBI:29108"/>
    </cofactor>
</comment>
<reference evidence="11 12" key="1">
    <citation type="submission" date="2016-10" db="EMBL/GenBank/DDBJ databases">
        <authorList>
            <person name="de Groot N.N."/>
        </authorList>
    </citation>
    <scope>NUCLEOTIDE SEQUENCE [LARGE SCALE GENOMIC DNA]</scope>
    <source>
        <strain evidence="11 12">DSM 17925</strain>
    </source>
</reference>
<dbReference type="EMBL" id="FOIZ01000001">
    <property type="protein sequence ID" value="SEW00756.1"/>
    <property type="molecule type" value="Genomic_DNA"/>
</dbReference>
<comment type="subcellular location">
    <subcellularLocation>
        <location evidence="2">Membrane</location>
    </subcellularLocation>
    <subcellularLocation>
        <location evidence="3">Secreted</location>
    </subcellularLocation>
</comment>
<evidence type="ECO:0000256" key="6">
    <source>
        <dbReference type="ARBA" id="ARBA00022656"/>
    </source>
</evidence>
<dbReference type="InterPro" id="IPR011049">
    <property type="entry name" value="Serralysin-like_metalloprot_C"/>
</dbReference>
<dbReference type="STRING" id="364200.SAMN04488515_0620"/>
<dbReference type="Proteomes" id="UP000199167">
    <property type="component" value="Unassembled WGS sequence"/>
</dbReference>
<proteinExistence type="inferred from homology"/>
<evidence type="ECO:0000313" key="12">
    <source>
        <dbReference type="Proteomes" id="UP000199167"/>
    </source>
</evidence>
<dbReference type="GO" id="GO:0008237">
    <property type="term" value="F:metallopeptidase activity"/>
    <property type="evidence" value="ECO:0007669"/>
    <property type="project" value="InterPro"/>
</dbReference>
<keyword evidence="6" id="KW-0800">Toxin</keyword>
<organism evidence="11 12">
    <name type="scientific">Cognatiyoonia koreensis</name>
    <dbReference type="NCBI Taxonomy" id="364200"/>
    <lineage>
        <taxon>Bacteria</taxon>
        <taxon>Pseudomonadati</taxon>
        <taxon>Pseudomonadota</taxon>
        <taxon>Alphaproteobacteria</taxon>
        <taxon>Rhodobacterales</taxon>
        <taxon>Paracoccaceae</taxon>
        <taxon>Cognatiyoonia</taxon>
    </lineage>
</organism>
<dbReference type="GO" id="GO:0090729">
    <property type="term" value="F:toxin activity"/>
    <property type="evidence" value="ECO:0007669"/>
    <property type="project" value="UniProtKB-KW"/>
</dbReference>
<keyword evidence="8" id="KW-0843">Virulence</keyword>
<dbReference type="GO" id="GO:0016020">
    <property type="term" value="C:membrane"/>
    <property type="evidence" value="ECO:0007669"/>
    <property type="project" value="UniProtKB-SubCell"/>
</dbReference>
<dbReference type="Gene3D" id="2.60.120.380">
    <property type="match status" value="1"/>
</dbReference>
<comment type="similarity">
    <text evidence="4">Belongs to the peptidase M10B family.</text>
</comment>
<evidence type="ECO:0000256" key="4">
    <source>
        <dbReference type="ARBA" id="ARBA00009490"/>
    </source>
</evidence>
<dbReference type="PANTHER" id="PTHR38340">
    <property type="entry name" value="S-LAYER PROTEIN"/>
    <property type="match status" value="1"/>
</dbReference>
<dbReference type="SUPFAM" id="SSF55486">
    <property type="entry name" value="Metalloproteases ('zincins'), catalytic domain"/>
    <property type="match status" value="1"/>
</dbReference>
<accession>A0A1I0NHG9</accession>
<dbReference type="PANTHER" id="PTHR38340:SF1">
    <property type="entry name" value="S-LAYER PROTEIN"/>
    <property type="match status" value="1"/>
</dbReference>
<dbReference type="GO" id="GO:0006508">
    <property type="term" value="P:proteolysis"/>
    <property type="evidence" value="ECO:0007669"/>
    <property type="project" value="InterPro"/>
</dbReference>
<dbReference type="GO" id="GO:0008270">
    <property type="term" value="F:zinc ion binding"/>
    <property type="evidence" value="ECO:0007669"/>
    <property type="project" value="InterPro"/>
</dbReference>
<dbReference type="InterPro" id="IPR003995">
    <property type="entry name" value="RTX_toxin_determinant-A"/>
</dbReference>
<dbReference type="Gene3D" id="2.150.10.10">
    <property type="entry name" value="Serralysin-like metalloprotease, C-terminal"/>
    <property type="match status" value="3"/>
</dbReference>
<sequence length="741" mass="79643">MASVFENEDTTGIDTPYQIAAGDTFTGVISRNYDRDYVAVYLTAGQSHKISVGASNYANMTGTLLDGDGNDLANFLETRGDTQLHYTPEQSGIYYVAVGMDITQTGTYDVSVVEDNDYGLVDIMEIVSQLQTGYWLEANETPSRWNVQVGDVITYDLSDLTNDGKELARWAFAEWEETIGIDFTEVTSGGDITFGDDDYGGYEYHSSQGGYTTEAFINVEAYYSSEYSGIGGYGYYVFLHEIGHALGLGHGGHYNGDADYARDSLWQNDTMMTSIMSYFDADDDVHNQTNAGWAVTPMWADRLALQDYYGTPDINDGDTRYGTNGNNGGAFQIAMDALTGKTDNRNISDEYMLFTIQDTGGIDTFDASGFKNAQEIDLRGGELMTAFDNPNGLFIMPGTVIENAVGSSFDDLIKGNGTRNRLEGSGGDDIIKGLGGNDYLFGGSGNDRIYGGSGNDLIKAVSGKEHFDGGAGDDYISYYNSSKGVRINLSKDEVSGGAGANDSIRNFEGASGSKTGDDVIAGTSGDNIIKTFGGDDRVFGGRGDDRIELGDGDDFVRAGGGEETFYGGSGRDTISYEKAGSGVRLDLYKDTASGGWATNDTIDSFENAEGSKGDDVILGTVGGNVIKGNRGDDKLIGRSGNDTLFGGSGDDFFDGGTGRDVLYGGSGADVFHFDKGEDRDFIKGFENNVDTLQFDGFASGFDAFDFAEQRDNDVIFRFGNGDTVVVEDIRLAQLSNDIEYV</sequence>
<dbReference type="PROSITE" id="PS00330">
    <property type="entry name" value="HEMOLYSIN_CALCIUM"/>
    <property type="match status" value="2"/>
</dbReference>
<evidence type="ECO:0000259" key="10">
    <source>
        <dbReference type="SMART" id="SM00235"/>
    </source>
</evidence>
<evidence type="ECO:0000256" key="2">
    <source>
        <dbReference type="ARBA" id="ARBA00004370"/>
    </source>
</evidence>
<keyword evidence="12" id="KW-1185">Reference proteome</keyword>
<dbReference type="GO" id="GO:0005509">
    <property type="term" value="F:calcium ion binding"/>
    <property type="evidence" value="ECO:0007669"/>
    <property type="project" value="InterPro"/>
</dbReference>
<dbReference type="Pfam" id="PF00353">
    <property type="entry name" value="HemolysinCabind"/>
    <property type="match status" value="4"/>
</dbReference>
<gene>
    <name evidence="11" type="ORF">SAMN04488515_0620</name>
</gene>
<dbReference type="InterPro" id="IPR006026">
    <property type="entry name" value="Peptidase_Metallo"/>
</dbReference>
<dbReference type="RefSeq" id="WP_089990122.1">
    <property type="nucleotide sequence ID" value="NZ_FOIZ01000001.1"/>
</dbReference>
<evidence type="ECO:0000256" key="3">
    <source>
        <dbReference type="ARBA" id="ARBA00004613"/>
    </source>
</evidence>
<evidence type="ECO:0000256" key="8">
    <source>
        <dbReference type="ARBA" id="ARBA00023026"/>
    </source>
</evidence>
<dbReference type="GO" id="GO:0005615">
    <property type="term" value="C:extracellular space"/>
    <property type="evidence" value="ECO:0007669"/>
    <property type="project" value="InterPro"/>
</dbReference>
<dbReference type="InterPro" id="IPR024079">
    <property type="entry name" value="MetalloPept_cat_dom_sf"/>
</dbReference>
<dbReference type="InterPro" id="IPR050557">
    <property type="entry name" value="RTX_toxin/Mannuronan_C5-epim"/>
</dbReference>
<dbReference type="PRINTS" id="PR00313">
    <property type="entry name" value="CABNDNGRPT"/>
</dbReference>
<dbReference type="SMART" id="SM00235">
    <property type="entry name" value="ZnMc"/>
    <property type="match status" value="1"/>
</dbReference>
<dbReference type="InterPro" id="IPR018511">
    <property type="entry name" value="Hemolysin-typ_Ca-bd_CS"/>
</dbReference>
<dbReference type="InterPro" id="IPR001343">
    <property type="entry name" value="Hemolysn_Ca-bd"/>
</dbReference>
<dbReference type="SUPFAM" id="SSF51120">
    <property type="entry name" value="beta-Roll"/>
    <property type="match status" value="3"/>
</dbReference>
<dbReference type="InterPro" id="IPR013858">
    <property type="entry name" value="Peptidase_M10B_C"/>
</dbReference>
<dbReference type="AlphaFoldDB" id="A0A1I0NHG9"/>
<evidence type="ECO:0000313" key="11">
    <source>
        <dbReference type="EMBL" id="SEW00756.1"/>
    </source>
</evidence>
<dbReference type="OrthoDB" id="733404at2"/>
<keyword evidence="7" id="KW-0677">Repeat</keyword>
<feature type="domain" description="Peptidase metallopeptidase" evidence="10">
    <location>
        <begin position="141"/>
        <end position="293"/>
    </location>
</feature>